<accession>A0AA39DTT9</accession>
<sequence length="185" mass="20329">MVTEAEGLKKGEKVEVSSEEEGLRGSWYTATVLRPVTKKTKKIYVEYHTLMSEEDESKPLRESVDAILVRPYPPREVGRRFKLMEEVDAFYSDGWWEGVVTQDFEGADRLSPGGSAAASRVGEGKLGATAGGISVVKISCSRLCTQWKLFSSFFVAMDKAAIFAADSFSWRTSAATLHVSSTALT</sequence>
<name>A0AA39DTT9_VITRO</name>
<dbReference type="Pfam" id="PF05641">
    <property type="entry name" value="Agenet"/>
    <property type="match status" value="1"/>
</dbReference>
<gene>
    <name evidence="2" type="ORF">PVL29_008765</name>
</gene>
<proteinExistence type="predicted"/>
<keyword evidence="3" id="KW-1185">Reference proteome</keyword>
<comment type="caution">
    <text evidence="2">The sequence shown here is derived from an EMBL/GenBank/DDBJ whole genome shotgun (WGS) entry which is preliminary data.</text>
</comment>
<dbReference type="AlphaFoldDB" id="A0AA39DTT9"/>
<evidence type="ECO:0000313" key="2">
    <source>
        <dbReference type="EMBL" id="KAJ9696713.1"/>
    </source>
</evidence>
<dbReference type="EMBL" id="JARBHA010000007">
    <property type="protein sequence ID" value="KAJ9696713.1"/>
    <property type="molecule type" value="Genomic_DNA"/>
</dbReference>
<organism evidence="2 3">
    <name type="scientific">Vitis rotundifolia</name>
    <name type="common">Muscadine grape</name>
    <dbReference type="NCBI Taxonomy" id="103349"/>
    <lineage>
        <taxon>Eukaryota</taxon>
        <taxon>Viridiplantae</taxon>
        <taxon>Streptophyta</taxon>
        <taxon>Embryophyta</taxon>
        <taxon>Tracheophyta</taxon>
        <taxon>Spermatophyta</taxon>
        <taxon>Magnoliopsida</taxon>
        <taxon>eudicotyledons</taxon>
        <taxon>Gunneridae</taxon>
        <taxon>Pentapetalae</taxon>
        <taxon>rosids</taxon>
        <taxon>Vitales</taxon>
        <taxon>Vitaceae</taxon>
        <taxon>Viteae</taxon>
        <taxon>Vitis</taxon>
    </lineage>
</organism>
<dbReference type="PANTHER" id="PTHR31917:SF148">
    <property type="entry name" value="DUF724 DOMAIN-CONTAINING PROTEIN 2"/>
    <property type="match status" value="1"/>
</dbReference>
<dbReference type="PANTHER" id="PTHR31917">
    <property type="entry name" value="AGENET DOMAIN-CONTAINING PROTEIN-RELATED"/>
    <property type="match status" value="1"/>
</dbReference>
<feature type="domain" description="Agenet" evidence="1">
    <location>
        <begin position="79"/>
        <end position="149"/>
    </location>
</feature>
<dbReference type="InterPro" id="IPR008395">
    <property type="entry name" value="Agenet-like_dom"/>
</dbReference>
<reference evidence="2 3" key="1">
    <citation type="journal article" date="2023" name="BMC Biotechnol.">
        <title>Vitis rotundifolia cv Carlos genome sequencing.</title>
        <authorList>
            <person name="Huff M."/>
            <person name="Hulse-Kemp A."/>
            <person name="Scheffler B."/>
            <person name="Youngblood R."/>
            <person name="Simpson S."/>
            <person name="Babiker E."/>
            <person name="Staton M."/>
        </authorList>
    </citation>
    <scope>NUCLEOTIDE SEQUENCE [LARGE SCALE GENOMIC DNA]</scope>
    <source>
        <tissue evidence="2">Leaf</tissue>
    </source>
</reference>
<evidence type="ECO:0000313" key="3">
    <source>
        <dbReference type="Proteomes" id="UP001168098"/>
    </source>
</evidence>
<dbReference type="Proteomes" id="UP001168098">
    <property type="component" value="Unassembled WGS sequence"/>
</dbReference>
<protein>
    <recommendedName>
        <fullName evidence="1">Agenet domain-containing protein</fullName>
    </recommendedName>
</protein>
<feature type="domain" description="Agenet" evidence="1">
    <location>
        <begin position="6"/>
        <end position="77"/>
    </location>
</feature>
<evidence type="ECO:0000259" key="1">
    <source>
        <dbReference type="SMART" id="SM00743"/>
    </source>
</evidence>
<dbReference type="InterPro" id="IPR014002">
    <property type="entry name" value="Agenet_dom_plant"/>
</dbReference>
<dbReference type="CDD" id="cd20405">
    <property type="entry name" value="Tudor_Agenet_AtDUF_rpt1_3"/>
    <property type="match status" value="1"/>
</dbReference>
<dbReference type="SMART" id="SM00743">
    <property type="entry name" value="Agenet"/>
    <property type="match status" value="2"/>
</dbReference>